<gene>
    <name evidence="14" type="primary">sdaAB</name>
    <name evidence="14" type="ORF">C7B46_17435</name>
</gene>
<evidence type="ECO:0000256" key="3">
    <source>
        <dbReference type="ARBA" id="ARBA00008636"/>
    </source>
</evidence>
<dbReference type="Gene3D" id="3.30.70.260">
    <property type="match status" value="1"/>
</dbReference>
<reference evidence="14 15" key="1">
    <citation type="journal article" date="2014" name="BMC Genomics">
        <title>Comparison of environmental and isolate Sulfobacillus genomes reveals diverse carbon, sulfur, nitrogen, and hydrogen metabolisms.</title>
        <authorList>
            <person name="Justice N.B."/>
            <person name="Norman A."/>
            <person name="Brown C.T."/>
            <person name="Singh A."/>
            <person name="Thomas B.C."/>
            <person name="Banfield J.F."/>
        </authorList>
    </citation>
    <scope>NUCLEOTIDE SEQUENCE [LARGE SCALE GENOMIC DNA]</scope>
    <source>
        <strain evidence="14">AMDSBA4</strain>
    </source>
</reference>
<dbReference type="InterPro" id="IPR051318">
    <property type="entry name" value="Fe-S_L-Ser"/>
</dbReference>
<dbReference type="PANTHER" id="PTHR30182:SF12">
    <property type="entry name" value="L-SERINE DEHYDRATASE, BETA CHAIN-RELATED"/>
    <property type="match status" value="1"/>
</dbReference>
<evidence type="ECO:0000313" key="15">
    <source>
        <dbReference type="Proteomes" id="UP000242972"/>
    </source>
</evidence>
<evidence type="ECO:0000256" key="10">
    <source>
        <dbReference type="ARBA" id="ARBA00049406"/>
    </source>
</evidence>
<dbReference type="GO" id="GO:0046872">
    <property type="term" value="F:metal ion binding"/>
    <property type="evidence" value="ECO:0007669"/>
    <property type="project" value="UniProtKB-UniRule"/>
</dbReference>
<accession>A0A2T2X8Z6</accession>
<keyword evidence="9 11" id="KW-0456">Lyase</keyword>
<comment type="pathway">
    <text evidence="2 11">Carbohydrate biosynthesis; gluconeogenesis.</text>
</comment>
<keyword evidence="5 11" id="KW-0004">4Fe-4S</keyword>
<feature type="domain" description="ACT" evidence="13">
    <location>
        <begin position="156"/>
        <end position="230"/>
    </location>
</feature>
<dbReference type="InterPro" id="IPR005131">
    <property type="entry name" value="Ser_deHydtase_bsu"/>
</dbReference>
<evidence type="ECO:0000256" key="6">
    <source>
        <dbReference type="ARBA" id="ARBA00022723"/>
    </source>
</evidence>
<evidence type="ECO:0000256" key="2">
    <source>
        <dbReference type="ARBA" id="ARBA00004742"/>
    </source>
</evidence>
<dbReference type="InterPro" id="IPR045865">
    <property type="entry name" value="ACT-like_dom_sf"/>
</dbReference>
<dbReference type="Pfam" id="PF03315">
    <property type="entry name" value="SDH_beta"/>
    <property type="match status" value="1"/>
</dbReference>
<evidence type="ECO:0000313" key="14">
    <source>
        <dbReference type="EMBL" id="PSR30927.1"/>
    </source>
</evidence>
<dbReference type="UniPathway" id="UPA00138"/>
<name>A0A2T2X8Z6_9FIRM</name>
<dbReference type="InterPro" id="IPR004643">
    <property type="entry name" value="Fe-S_L-Ser_bsu"/>
</dbReference>
<dbReference type="SUPFAM" id="SSF143548">
    <property type="entry name" value="Serine metabolism enzymes domain"/>
    <property type="match status" value="1"/>
</dbReference>
<protein>
    <recommendedName>
        <fullName evidence="11">L-serine deaminase</fullName>
    </recommendedName>
</protein>
<comment type="cofactor">
    <cofactor evidence="1 12">
        <name>[4Fe-4S] cluster</name>
        <dbReference type="ChEBI" id="CHEBI:49883"/>
    </cofactor>
</comment>
<dbReference type="SUPFAM" id="SSF55021">
    <property type="entry name" value="ACT-like"/>
    <property type="match status" value="1"/>
</dbReference>
<dbReference type="InterPro" id="IPR029009">
    <property type="entry name" value="ASB_dom_sf"/>
</dbReference>
<evidence type="ECO:0000256" key="7">
    <source>
        <dbReference type="ARBA" id="ARBA00023004"/>
    </source>
</evidence>
<proteinExistence type="inferred from homology"/>
<dbReference type="GO" id="GO:0003941">
    <property type="term" value="F:L-serine ammonia-lyase activity"/>
    <property type="evidence" value="ECO:0007669"/>
    <property type="project" value="UniProtKB-UniRule"/>
</dbReference>
<comment type="catalytic activity">
    <reaction evidence="10 11 12">
        <text>L-serine = pyruvate + NH4(+)</text>
        <dbReference type="Rhea" id="RHEA:19169"/>
        <dbReference type="ChEBI" id="CHEBI:15361"/>
        <dbReference type="ChEBI" id="CHEBI:28938"/>
        <dbReference type="ChEBI" id="CHEBI:33384"/>
        <dbReference type="EC" id="4.3.1.17"/>
    </reaction>
</comment>
<keyword evidence="8 11" id="KW-0411">Iron-sulfur</keyword>
<dbReference type="EMBL" id="PXYW01000072">
    <property type="protein sequence ID" value="PSR30927.1"/>
    <property type="molecule type" value="Genomic_DNA"/>
</dbReference>
<dbReference type="CDD" id="cd04879">
    <property type="entry name" value="ACT_3PGDH-like"/>
    <property type="match status" value="1"/>
</dbReference>
<sequence length="230" mass="24398">MGADNHRPIKYHSAFDIIGPVMVGPSSSHTAGALRVALMARKLLGHSPREVVFELMGSFAETYRGHGTDRALAAGILGMSADDLRLPDALEIAEKSGLKITFTKASGNLYHPNTVRIIAKSAQDHIEVIGSSLGGGKIEIVEVDAFPVRLSGDRSALVLWHRDQPGFLATVLTAVANEGINVGRLSLERASKGGTALVAIEIDGSYSVSLLDSLAPIREAVLKSRLIMPV</sequence>
<dbReference type="FunFam" id="3.30.1330.90:FF:000004">
    <property type="entry name" value="L-serine dehydratase, iron-sulfur-dependent subunit beta"/>
    <property type="match status" value="1"/>
</dbReference>
<evidence type="ECO:0000259" key="13">
    <source>
        <dbReference type="PROSITE" id="PS51671"/>
    </source>
</evidence>
<evidence type="ECO:0000256" key="8">
    <source>
        <dbReference type="ARBA" id="ARBA00023014"/>
    </source>
</evidence>
<dbReference type="AlphaFoldDB" id="A0A2T2X8Z6"/>
<dbReference type="GO" id="GO:0006094">
    <property type="term" value="P:gluconeogenesis"/>
    <property type="evidence" value="ECO:0007669"/>
    <property type="project" value="UniProtKB-UniRule"/>
</dbReference>
<dbReference type="InterPro" id="IPR002912">
    <property type="entry name" value="ACT_dom"/>
</dbReference>
<comment type="similarity">
    <text evidence="3 11 12">Belongs to the iron-sulfur dependent L-serine dehydratase family.</text>
</comment>
<dbReference type="Proteomes" id="UP000242972">
    <property type="component" value="Unassembled WGS sequence"/>
</dbReference>
<evidence type="ECO:0000256" key="12">
    <source>
        <dbReference type="RuleBase" id="RU366059"/>
    </source>
</evidence>
<dbReference type="PIRSF" id="PIRSF036692">
    <property type="entry name" value="SDH_B"/>
    <property type="match status" value="1"/>
</dbReference>
<evidence type="ECO:0000256" key="5">
    <source>
        <dbReference type="ARBA" id="ARBA00022485"/>
    </source>
</evidence>
<keyword evidence="7 11" id="KW-0408">Iron</keyword>
<dbReference type="PANTHER" id="PTHR30182">
    <property type="entry name" value="L-SERINE DEHYDRATASE"/>
    <property type="match status" value="1"/>
</dbReference>
<evidence type="ECO:0000256" key="1">
    <source>
        <dbReference type="ARBA" id="ARBA00001966"/>
    </source>
</evidence>
<organism evidence="14 15">
    <name type="scientific">Sulfobacillus benefaciens</name>
    <dbReference type="NCBI Taxonomy" id="453960"/>
    <lineage>
        <taxon>Bacteria</taxon>
        <taxon>Bacillati</taxon>
        <taxon>Bacillota</taxon>
        <taxon>Clostridia</taxon>
        <taxon>Eubacteriales</taxon>
        <taxon>Clostridiales Family XVII. Incertae Sedis</taxon>
        <taxon>Sulfobacillus</taxon>
    </lineage>
</organism>
<evidence type="ECO:0000256" key="11">
    <source>
        <dbReference type="PIRNR" id="PIRNR036692"/>
    </source>
</evidence>
<evidence type="ECO:0000256" key="9">
    <source>
        <dbReference type="ARBA" id="ARBA00023239"/>
    </source>
</evidence>
<dbReference type="NCBIfam" id="TIGR00719">
    <property type="entry name" value="sda_beta"/>
    <property type="match status" value="1"/>
</dbReference>
<evidence type="ECO:0000256" key="4">
    <source>
        <dbReference type="ARBA" id="ARBA00022432"/>
    </source>
</evidence>
<comment type="caution">
    <text evidence="14">The sequence shown here is derived from an EMBL/GenBank/DDBJ whole genome shotgun (WGS) entry which is preliminary data.</text>
</comment>
<dbReference type="PROSITE" id="PS51671">
    <property type="entry name" value="ACT"/>
    <property type="match status" value="1"/>
</dbReference>
<keyword evidence="4 11" id="KW-0312">Gluconeogenesis</keyword>
<dbReference type="GO" id="GO:0051539">
    <property type="term" value="F:4 iron, 4 sulfur cluster binding"/>
    <property type="evidence" value="ECO:0007669"/>
    <property type="project" value="UniProtKB-UniRule"/>
</dbReference>
<dbReference type="Gene3D" id="3.30.1330.90">
    <property type="entry name" value="D-3-phosphoglycerate dehydrogenase, domain 3"/>
    <property type="match status" value="1"/>
</dbReference>
<keyword evidence="6 11" id="KW-0479">Metal-binding</keyword>